<protein>
    <submittedName>
        <fullName evidence="1">Uncharacterized protein</fullName>
    </submittedName>
</protein>
<organism evidence="1 2">
    <name type="scientific">Calidithermus terrae</name>
    <dbReference type="NCBI Taxonomy" id="1408545"/>
    <lineage>
        <taxon>Bacteria</taxon>
        <taxon>Thermotogati</taxon>
        <taxon>Deinococcota</taxon>
        <taxon>Deinococci</taxon>
        <taxon>Thermales</taxon>
        <taxon>Thermaceae</taxon>
        <taxon>Calidithermus</taxon>
    </lineage>
</organism>
<proteinExistence type="predicted"/>
<dbReference type="EMBL" id="QXDL01000168">
    <property type="protein sequence ID" value="RIH81509.1"/>
    <property type="molecule type" value="Genomic_DNA"/>
</dbReference>
<evidence type="ECO:0000313" key="2">
    <source>
        <dbReference type="Proteomes" id="UP000265715"/>
    </source>
</evidence>
<reference evidence="1 2" key="1">
    <citation type="submission" date="2018-08" db="EMBL/GenBank/DDBJ databases">
        <title>Meiothermus terrae DSM 26712 genome sequencing project.</title>
        <authorList>
            <person name="Da Costa M.S."/>
            <person name="Albuquerque L."/>
            <person name="Raposo P."/>
            <person name="Froufe H.J.C."/>
            <person name="Barroso C.S."/>
            <person name="Egas C."/>
        </authorList>
    </citation>
    <scope>NUCLEOTIDE SEQUENCE [LARGE SCALE GENOMIC DNA]</scope>
    <source>
        <strain evidence="1 2">DSM 26712</strain>
    </source>
</reference>
<gene>
    <name evidence="1" type="ORF">Mterra_03112</name>
</gene>
<comment type="caution">
    <text evidence="1">The sequence shown here is derived from an EMBL/GenBank/DDBJ whole genome shotgun (WGS) entry which is preliminary data.</text>
</comment>
<dbReference type="Proteomes" id="UP000265715">
    <property type="component" value="Unassembled WGS sequence"/>
</dbReference>
<dbReference type="AlphaFoldDB" id="A0A399EEC7"/>
<accession>A0A399EEC7</accession>
<dbReference type="NCBIfam" id="NF038160">
    <property type="entry name" value="lanthi_III_c"/>
    <property type="match status" value="1"/>
</dbReference>
<dbReference type="RefSeq" id="WP_157202966.1">
    <property type="nucleotide sequence ID" value="NZ_QXDL01000168.1"/>
</dbReference>
<name>A0A399EEC7_9DEIN</name>
<sequence length="45" mass="4947">MRKNVLKLQRLQVKDKRVNGMVMPSCSSCYSSSCTGGGCQTTYCP</sequence>
<keyword evidence="2" id="KW-1185">Reference proteome</keyword>
<evidence type="ECO:0000313" key="1">
    <source>
        <dbReference type="EMBL" id="RIH81509.1"/>
    </source>
</evidence>